<keyword evidence="2" id="KW-1185">Reference proteome</keyword>
<dbReference type="Pfam" id="PF06224">
    <property type="entry name" value="AlkZ-like"/>
    <property type="match status" value="1"/>
</dbReference>
<reference evidence="2" key="1">
    <citation type="journal article" date="2019" name="Int. J. Syst. Evol. Microbiol.">
        <title>The Global Catalogue of Microorganisms (GCM) 10K type strain sequencing project: providing services to taxonomists for standard genome sequencing and annotation.</title>
        <authorList>
            <consortium name="The Broad Institute Genomics Platform"/>
            <consortium name="The Broad Institute Genome Sequencing Center for Infectious Disease"/>
            <person name="Wu L."/>
            <person name="Ma J."/>
        </authorList>
    </citation>
    <scope>NUCLEOTIDE SEQUENCE [LARGE SCALE GENOMIC DNA]</scope>
    <source>
        <strain evidence="2">JCM 11496</strain>
    </source>
</reference>
<dbReference type="EMBL" id="JBHUGA010000061">
    <property type="protein sequence ID" value="MFD1847966.1"/>
    <property type="molecule type" value="Genomic_DNA"/>
</dbReference>
<gene>
    <name evidence="1" type="ORF">ACFSFX_15350</name>
</gene>
<evidence type="ECO:0000313" key="2">
    <source>
        <dbReference type="Proteomes" id="UP001597307"/>
    </source>
</evidence>
<dbReference type="PANTHER" id="PTHR30528:SF0">
    <property type="entry name" value="CYTOPLASMIC PROTEIN"/>
    <property type="match status" value="1"/>
</dbReference>
<sequence>MTTVLSLSQARRIALEAQGLARVRPTGPATARQVGLTFARLQLLQIDSVNVLIRSHYLPLFARLGQYNRDHLDRLANTHPRRAVEYWAHEASFIRPALFPYLRPLQERRWVGAHSVPEELRESLRSRIREVLAVSRPLTAPQLQRRLGHRETRGQDQWGWNWNSVKRVLEDMFERGQVSSAGRNASFERRYALTDQVLPDPCAASTVIHPTEAYLHLTELSARALGIGTLKCFADYFRLPLKPTSSAIDSLTASGVLRPVTITGWNRPAFRHVNAVLPRKAEGRALLSPFDSMVFERRRLSELFGFHYRIEIYTPAAARRYGYYVLPFLLRDAMVARVDLKADRAAGKLLVRGSHSEPGAPADTVVELAAELRLMATWLGLDDVVVEPNGDLAQALKLAVSHE</sequence>
<dbReference type="PANTHER" id="PTHR30528">
    <property type="entry name" value="CYTOPLASMIC PROTEIN"/>
    <property type="match status" value="1"/>
</dbReference>
<dbReference type="RefSeq" id="WP_343881232.1">
    <property type="nucleotide sequence ID" value="NZ_BAAAIJ010000056.1"/>
</dbReference>
<proteinExistence type="predicted"/>
<dbReference type="Proteomes" id="UP001597307">
    <property type="component" value="Unassembled WGS sequence"/>
</dbReference>
<comment type="caution">
    <text evidence="1">The sequence shown here is derived from an EMBL/GenBank/DDBJ whole genome shotgun (WGS) entry which is preliminary data.</text>
</comment>
<name>A0ABW4QBG9_9MICC</name>
<protein>
    <submittedName>
        <fullName evidence="1">Winged helix-turn-helix domain-containing protein</fullName>
    </submittedName>
</protein>
<dbReference type="InterPro" id="IPR009351">
    <property type="entry name" value="AlkZ-like"/>
</dbReference>
<accession>A0ABW4QBG9</accession>
<organism evidence="1 2">
    <name type="scientific">Arthrobacter flavus</name>
    <dbReference type="NCBI Taxonomy" id="95172"/>
    <lineage>
        <taxon>Bacteria</taxon>
        <taxon>Bacillati</taxon>
        <taxon>Actinomycetota</taxon>
        <taxon>Actinomycetes</taxon>
        <taxon>Micrococcales</taxon>
        <taxon>Micrococcaceae</taxon>
        <taxon>Arthrobacter</taxon>
    </lineage>
</organism>
<evidence type="ECO:0000313" key="1">
    <source>
        <dbReference type="EMBL" id="MFD1847966.1"/>
    </source>
</evidence>